<evidence type="ECO:0000256" key="1">
    <source>
        <dbReference type="SAM" id="Phobius"/>
    </source>
</evidence>
<comment type="caution">
    <text evidence="2">The sequence shown here is derived from an EMBL/GenBank/DDBJ whole genome shotgun (WGS) entry which is preliminary data.</text>
</comment>
<feature type="transmembrane region" description="Helical" evidence="1">
    <location>
        <begin position="65"/>
        <end position="84"/>
    </location>
</feature>
<keyword evidence="1" id="KW-0472">Membrane</keyword>
<feature type="transmembrane region" description="Helical" evidence="1">
    <location>
        <begin position="31"/>
        <end position="53"/>
    </location>
</feature>
<evidence type="ECO:0000313" key="3">
    <source>
        <dbReference type="Proteomes" id="UP000391919"/>
    </source>
</evidence>
<dbReference type="AlphaFoldDB" id="A0A5J4JI44"/>
<feature type="transmembrane region" description="Helical" evidence="1">
    <location>
        <begin position="119"/>
        <end position="142"/>
    </location>
</feature>
<reference evidence="2 3" key="1">
    <citation type="submission" date="2019-09" db="EMBL/GenBank/DDBJ databases">
        <title>Draft genome sequence of Bacillus sp. JC-7.</title>
        <authorList>
            <person name="Tanaka N."/>
            <person name="Shiwa Y."/>
            <person name="Fujita N."/>
            <person name="Tanasupawat S."/>
        </authorList>
    </citation>
    <scope>NUCLEOTIDE SEQUENCE [LARGE SCALE GENOMIC DNA]</scope>
    <source>
        <strain evidence="2 3">JC-7</strain>
    </source>
</reference>
<dbReference type="Pfam" id="PF09997">
    <property type="entry name" value="DUF2238"/>
    <property type="match status" value="1"/>
</dbReference>
<sequence>MNRKIVLGISLAYVVWMGILAATQYVSGESWKAAVAISGVLCGAVPLVLVLFTKFRFHLPITISYFLFLIGSQYLGSIQGWYGLGWWDTLMHFLSGCILGFTAVALYERLVLRNAGREISAWFVFLFVLGFASLGGVLWEMYEFTADRLFGSTLQGSGNKDTMTDLIADMLGGLAVALWSGIRTKMKY</sequence>
<dbReference type="EMBL" id="BKZQ01000015">
    <property type="protein sequence ID" value="GER70117.1"/>
    <property type="molecule type" value="Genomic_DNA"/>
</dbReference>
<dbReference type="InterPro" id="IPR014509">
    <property type="entry name" value="YjdF-like"/>
</dbReference>
<proteinExistence type="predicted"/>
<dbReference type="RefSeq" id="WP_151705941.1">
    <property type="nucleotide sequence ID" value="NZ_BKZQ01000015.1"/>
</dbReference>
<organism evidence="2 3">
    <name type="scientific">Weizmannia acidilactici</name>
    <dbReference type="NCBI Taxonomy" id="2607726"/>
    <lineage>
        <taxon>Bacteria</taxon>
        <taxon>Bacillati</taxon>
        <taxon>Bacillota</taxon>
        <taxon>Bacilli</taxon>
        <taxon>Bacillales</taxon>
        <taxon>Bacillaceae</taxon>
        <taxon>Heyndrickxia</taxon>
    </lineage>
</organism>
<feature type="transmembrane region" description="Helical" evidence="1">
    <location>
        <begin position="90"/>
        <end position="107"/>
    </location>
</feature>
<gene>
    <name evidence="2" type="ORF">BpJC7_14200</name>
</gene>
<accession>A0A5J4JI44</accession>
<feature type="transmembrane region" description="Helical" evidence="1">
    <location>
        <begin position="162"/>
        <end position="182"/>
    </location>
</feature>
<protein>
    <submittedName>
        <fullName evidence="2">Membrane protein</fullName>
    </submittedName>
</protein>
<keyword evidence="3" id="KW-1185">Reference proteome</keyword>
<keyword evidence="1" id="KW-1133">Transmembrane helix</keyword>
<evidence type="ECO:0000313" key="2">
    <source>
        <dbReference type="EMBL" id="GER70117.1"/>
    </source>
</evidence>
<keyword evidence="1" id="KW-0812">Transmembrane</keyword>
<name>A0A5J4JI44_9BACI</name>
<dbReference type="Proteomes" id="UP000391919">
    <property type="component" value="Unassembled WGS sequence"/>
</dbReference>